<dbReference type="SUPFAM" id="SSF51556">
    <property type="entry name" value="Metallo-dependent hydrolases"/>
    <property type="match status" value="1"/>
</dbReference>
<keyword evidence="5" id="KW-0862">Zinc</keyword>
<accession>A0A8S9YU79</accession>
<evidence type="ECO:0000256" key="3">
    <source>
        <dbReference type="ARBA" id="ARBA00022723"/>
    </source>
</evidence>
<protein>
    <recommendedName>
        <fullName evidence="8">Adenosine deaminase domain-containing protein</fullName>
    </recommendedName>
</protein>
<evidence type="ECO:0000313" key="10">
    <source>
        <dbReference type="Proteomes" id="UP000822476"/>
    </source>
</evidence>
<dbReference type="GO" id="GO:0046872">
    <property type="term" value="F:metal ion binding"/>
    <property type="evidence" value="ECO:0007669"/>
    <property type="project" value="UniProtKB-KW"/>
</dbReference>
<sequence length="388" mass="43187">MFFQRREFIGIMQTMDRVFAELPKIELHAHLSGSVSQSTLCSLLNEERGVDRSASLPVIENEDTGSLAKCFQLFQVLHSVIKTVEMVERVTIEVIEEFAKDGVIYLELRTTLRPLPTLHAYLEAVLRGLTTAPSVVDGKLDARLLLSIDRARGLDDARETVDLLFEFVQHWPNFILGVELSGNPTVNSLVDYADLLNKVKEQNLHTSVHFAELLGRDEEWLALLERHVPDRIGHAVFLPLPGCVKNSSTSAAALQASALVRKYRIPIEICLTSNVKVGTVPNYEVHHVRSWIESGHPVCICTDDKGLFSCSASGELQILVDRCGIPLKYLSQILIDSVQAAFCSDSKKAQLIEQITSFFVQHPILSTEQRVPVGSSVQPLENLLPNSQ</sequence>
<dbReference type="PANTHER" id="PTHR11409:SF42">
    <property type="entry name" value="ADENOSINE DEAMINASE-LIKE PROTEIN"/>
    <property type="match status" value="1"/>
</dbReference>
<dbReference type="GO" id="GO:0006154">
    <property type="term" value="P:adenosine catabolic process"/>
    <property type="evidence" value="ECO:0007669"/>
    <property type="project" value="TreeGrafter"/>
</dbReference>
<feature type="domain" description="Adenosine deaminase" evidence="8">
    <location>
        <begin position="23"/>
        <end position="356"/>
    </location>
</feature>
<proteinExistence type="inferred from homology"/>
<dbReference type="GO" id="GO:0004000">
    <property type="term" value="F:adenosine deaminase activity"/>
    <property type="evidence" value="ECO:0007669"/>
    <property type="project" value="TreeGrafter"/>
</dbReference>
<evidence type="ECO:0000256" key="1">
    <source>
        <dbReference type="ARBA" id="ARBA00001947"/>
    </source>
</evidence>
<evidence type="ECO:0000256" key="6">
    <source>
        <dbReference type="ARBA" id="ARBA00023080"/>
    </source>
</evidence>
<dbReference type="Pfam" id="PF00962">
    <property type="entry name" value="A_deaminase"/>
    <property type="match status" value="1"/>
</dbReference>
<dbReference type="PANTHER" id="PTHR11409">
    <property type="entry name" value="ADENOSINE DEAMINASE"/>
    <property type="match status" value="1"/>
</dbReference>
<keyword evidence="10" id="KW-1185">Reference proteome</keyword>
<dbReference type="InterPro" id="IPR001365">
    <property type="entry name" value="A_deaminase_dom"/>
</dbReference>
<keyword evidence="4" id="KW-0378">Hydrolase</keyword>
<evidence type="ECO:0000259" key="8">
    <source>
        <dbReference type="Pfam" id="PF00962"/>
    </source>
</evidence>
<comment type="catalytic activity">
    <reaction evidence="7">
        <text>N(6)-methyl-AMP + H2O + H(+) = IMP + methylamine</text>
        <dbReference type="Rhea" id="RHEA:16001"/>
        <dbReference type="ChEBI" id="CHEBI:15377"/>
        <dbReference type="ChEBI" id="CHEBI:15378"/>
        <dbReference type="ChEBI" id="CHEBI:58053"/>
        <dbReference type="ChEBI" id="CHEBI:59338"/>
        <dbReference type="ChEBI" id="CHEBI:144842"/>
    </reaction>
    <physiologicalReaction direction="left-to-right" evidence="7">
        <dbReference type="Rhea" id="RHEA:16002"/>
    </physiologicalReaction>
</comment>
<evidence type="ECO:0000256" key="2">
    <source>
        <dbReference type="ARBA" id="ARBA00006676"/>
    </source>
</evidence>
<dbReference type="EMBL" id="JTDE01003014">
    <property type="protein sequence ID" value="KAF7256561.1"/>
    <property type="molecule type" value="Genomic_DNA"/>
</dbReference>
<gene>
    <name evidence="9" type="ORF">EG68_08293</name>
</gene>
<reference evidence="9" key="1">
    <citation type="submission" date="2019-07" db="EMBL/GenBank/DDBJ databases">
        <title>Annotation for the trematode Paragonimus miyazaki's.</title>
        <authorList>
            <person name="Choi Y.-J."/>
        </authorList>
    </citation>
    <scope>NUCLEOTIDE SEQUENCE</scope>
    <source>
        <strain evidence="9">Japan</strain>
    </source>
</reference>
<dbReference type="GO" id="GO:0046103">
    <property type="term" value="P:inosine biosynthetic process"/>
    <property type="evidence" value="ECO:0007669"/>
    <property type="project" value="TreeGrafter"/>
</dbReference>
<evidence type="ECO:0000313" key="9">
    <source>
        <dbReference type="EMBL" id="KAF7256561.1"/>
    </source>
</evidence>
<evidence type="ECO:0000256" key="5">
    <source>
        <dbReference type="ARBA" id="ARBA00022833"/>
    </source>
</evidence>
<evidence type="ECO:0000256" key="4">
    <source>
        <dbReference type="ARBA" id="ARBA00022801"/>
    </source>
</evidence>
<keyword evidence="6" id="KW-0546">Nucleotide metabolism</keyword>
<dbReference type="Gene3D" id="3.20.20.140">
    <property type="entry name" value="Metal-dependent hydrolases"/>
    <property type="match status" value="1"/>
</dbReference>
<organism evidence="9 10">
    <name type="scientific">Paragonimus skrjabini miyazakii</name>
    <dbReference type="NCBI Taxonomy" id="59628"/>
    <lineage>
        <taxon>Eukaryota</taxon>
        <taxon>Metazoa</taxon>
        <taxon>Spiralia</taxon>
        <taxon>Lophotrochozoa</taxon>
        <taxon>Platyhelminthes</taxon>
        <taxon>Trematoda</taxon>
        <taxon>Digenea</taxon>
        <taxon>Plagiorchiida</taxon>
        <taxon>Troglotremata</taxon>
        <taxon>Troglotrematidae</taxon>
        <taxon>Paragonimus</taxon>
    </lineage>
</organism>
<dbReference type="AlphaFoldDB" id="A0A8S9YU79"/>
<dbReference type="OrthoDB" id="272271at2759"/>
<dbReference type="InterPro" id="IPR006330">
    <property type="entry name" value="Ado/ade_deaminase"/>
</dbReference>
<keyword evidence="3" id="KW-0479">Metal-binding</keyword>
<comment type="caution">
    <text evidence="9">The sequence shown here is derived from an EMBL/GenBank/DDBJ whole genome shotgun (WGS) entry which is preliminary data.</text>
</comment>
<name>A0A8S9YU79_9TREM</name>
<evidence type="ECO:0000256" key="7">
    <source>
        <dbReference type="ARBA" id="ARBA00048787"/>
    </source>
</evidence>
<dbReference type="InterPro" id="IPR032466">
    <property type="entry name" value="Metal_Hydrolase"/>
</dbReference>
<comment type="cofactor">
    <cofactor evidence="1">
        <name>Zn(2+)</name>
        <dbReference type="ChEBI" id="CHEBI:29105"/>
    </cofactor>
</comment>
<dbReference type="Proteomes" id="UP000822476">
    <property type="component" value="Unassembled WGS sequence"/>
</dbReference>
<dbReference type="GO" id="GO:0009117">
    <property type="term" value="P:nucleotide metabolic process"/>
    <property type="evidence" value="ECO:0007669"/>
    <property type="project" value="UniProtKB-KW"/>
</dbReference>
<comment type="similarity">
    <text evidence="2">Belongs to the metallo-dependent hydrolases superfamily. Adenosine and AMP deaminases family.</text>
</comment>